<name>A0AAN8VUB1_9MAGN</name>
<evidence type="ECO:0000256" key="2">
    <source>
        <dbReference type="ARBA" id="ARBA00010131"/>
    </source>
</evidence>
<dbReference type="InterPro" id="IPR029454">
    <property type="entry name" value="ODR-4-like"/>
</dbReference>
<comment type="subcellular location">
    <subcellularLocation>
        <location evidence="1">Membrane</location>
    </subcellularLocation>
</comment>
<organism evidence="6 7">
    <name type="scientific">Dillenia turbinata</name>
    <dbReference type="NCBI Taxonomy" id="194707"/>
    <lineage>
        <taxon>Eukaryota</taxon>
        <taxon>Viridiplantae</taxon>
        <taxon>Streptophyta</taxon>
        <taxon>Embryophyta</taxon>
        <taxon>Tracheophyta</taxon>
        <taxon>Spermatophyta</taxon>
        <taxon>Magnoliopsida</taxon>
        <taxon>eudicotyledons</taxon>
        <taxon>Gunneridae</taxon>
        <taxon>Pentapetalae</taxon>
        <taxon>Dilleniales</taxon>
        <taxon>Dilleniaceae</taxon>
        <taxon>Dillenia</taxon>
    </lineage>
</organism>
<dbReference type="PANTHER" id="PTHR33966">
    <property type="entry name" value="PROTEIN ODR-4 HOMOLOG"/>
    <property type="match status" value="1"/>
</dbReference>
<evidence type="ECO:0000256" key="4">
    <source>
        <dbReference type="ARBA" id="ARBA00022989"/>
    </source>
</evidence>
<keyword evidence="5" id="KW-0472">Membrane</keyword>
<keyword evidence="4" id="KW-1133">Transmembrane helix</keyword>
<evidence type="ECO:0000256" key="5">
    <source>
        <dbReference type="ARBA" id="ARBA00023136"/>
    </source>
</evidence>
<dbReference type="AlphaFoldDB" id="A0AAN8VUB1"/>
<evidence type="ECO:0000256" key="3">
    <source>
        <dbReference type="ARBA" id="ARBA00022692"/>
    </source>
</evidence>
<dbReference type="PANTHER" id="PTHR33966:SF1">
    <property type="entry name" value="PROTEIN ODR-4 HOMOLOG"/>
    <property type="match status" value="1"/>
</dbReference>
<dbReference type="Proteomes" id="UP001370490">
    <property type="component" value="Unassembled WGS sequence"/>
</dbReference>
<keyword evidence="7" id="KW-1185">Reference proteome</keyword>
<gene>
    <name evidence="6" type="ORF">RJ641_029815</name>
</gene>
<evidence type="ECO:0000256" key="1">
    <source>
        <dbReference type="ARBA" id="ARBA00004370"/>
    </source>
</evidence>
<dbReference type="GO" id="GO:0016020">
    <property type="term" value="C:membrane"/>
    <property type="evidence" value="ECO:0007669"/>
    <property type="project" value="UniProtKB-SubCell"/>
</dbReference>
<sequence>MVKAVVGEEIRLKLVEDRLSNAALSSEVGLVIGKLSSALDRGFIFDLIPTPQNDNGEPPCSLVDAVKDDKKKGSKSKSSSVSSSSSSSSLFIDKEWVAEHSYQVSRMLLGGMYVVGIYIWVNDNSFKNSTLVLCQTVKQVAEAAPLSETDWNERLVVHISYSPRRWMCRNCILTSNITPSSLKPCDLKMGRVLSSLQKFRCIYNFDLRLPICQESKSNIKTLSGILRDGIAVHARELQAMKAIVDENLVVEDEPCTSDGLHNVELILPFMKDAFVETCSQKELSGVLVFRGSVCAFSYLNSKEPISQALVDIKRRGYEIFRGNP</sequence>
<dbReference type="Pfam" id="PF14778">
    <property type="entry name" value="ODR4-like"/>
    <property type="match status" value="1"/>
</dbReference>
<evidence type="ECO:0000313" key="7">
    <source>
        <dbReference type="Proteomes" id="UP001370490"/>
    </source>
</evidence>
<keyword evidence="3" id="KW-0812">Transmembrane</keyword>
<accession>A0AAN8VUB1</accession>
<protein>
    <submittedName>
        <fullName evidence="6">ODR-4-like</fullName>
    </submittedName>
</protein>
<evidence type="ECO:0000313" key="6">
    <source>
        <dbReference type="EMBL" id="KAK6940284.1"/>
    </source>
</evidence>
<comment type="caution">
    <text evidence="6">The sequence shown here is derived from an EMBL/GenBank/DDBJ whole genome shotgun (WGS) entry which is preliminary data.</text>
</comment>
<dbReference type="EMBL" id="JBAMMX010000005">
    <property type="protein sequence ID" value="KAK6940284.1"/>
    <property type="molecule type" value="Genomic_DNA"/>
</dbReference>
<dbReference type="GO" id="GO:0008104">
    <property type="term" value="P:intracellular protein localization"/>
    <property type="evidence" value="ECO:0007669"/>
    <property type="project" value="TreeGrafter"/>
</dbReference>
<dbReference type="GO" id="GO:0012505">
    <property type="term" value="C:endomembrane system"/>
    <property type="evidence" value="ECO:0007669"/>
    <property type="project" value="TreeGrafter"/>
</dbReference>
<comment type="similarity">
    <text evidence="2">Belongs to the ODR-4 family.</text>
</comment>
<proteinExistence type="inferred from homology"/>
<reference evidence="6 7" key="1">
    <citation type="submission" date="2023-12" db="EMBL/GenBank/DDBJ databases">
        <title>A high-quality genome assembly for Dillenia turbinata (Dilleniales).</title>
        <authorList>
            <person name="Chanderbali A."/>
        </authorList>
    </citation>
    <scope>NUCLEOTIDE SEQUENCE [LARGE SCALE GENOMIC DNA]</scope>
    <source>
        <strain evidence="6">LSX21</strain>
        <tissue evidence="6">Leaf</tissue>
    </source>
</reference>